<dbReference type="Proteomes" id="UP000295673">
    <property type="component" value="Unassembled WGS sequence"/>
</dbReference>
<gene>
    <name evidence="2" type="ORF">BXY66_3620</name>
</gene>
<keyword evidence="1" id="KW-0732">Signal</keyword>
<reference evidence="2 3" key="1">
    <citation type="submission" date="2019-03" db="EMBL/GenBank/DDBJ databases">
        <title>Genomic Encyclopedia of Archaeal and Bacterial Type Strains, Phase II (KMG-II): from individual species to whole genera.</title>
        <authorList>
            <person name="Goeker M."/>
        </authorList>
    </citation>
    <scope>NUCLEOTIDE SEQUENCE [LARGE SCALE GENOMIC DNA]</scope>
    <source>
        <strain evidence="2 3">DSM 26433</strain>
    </source>
</reference>
<comment type="caution">
    <text evidence="2">The sequence shown here is derived from an EMBL/GenBank/DDBJ whole genome shotgun (WGS) entry which is preliminary data.</text>
</comment>
<evidence type="ECO:0000313" key="3">
    <source>
        <dbReference type="Proteomes" id="UP000295673"/>
    </source>
</evidence>
<proteinExistence type="predicted"/>
<evidence type="ECO:0000256" key="1">
    <source>
        <dbReference type="SAM" id="SignalP"/>
    </source>
</evidence>
<organism evidence="2 3">
    <name type="scientific">Shimia isoporae</name>
    <dbReference type="NCBI Taxonomy" id="647720"/>
    <lineage>
        <taxon>Bacteria</taxon>
        <taxon>Pseudomonadati</taxon>
        <taxon>Pseudomonadota</taxon>
        <taxon>Alphaproteobacteria</taxon>
        <taxon>Rhodobacterales</taxon>
        <taxon>Roseobacteraceae</taxon>
    </lineage>
</organism>
<evidence type="ECO:0008006" key="4">
    <source>
        <dbReference type="Google" id="ProtNLM"/>
    </source>
</evidence>
<protein>
    <recommendedName>
        <fullName evidence="4">Lipoprotein</fullName>
    </recommendedName>
</protein>
<sequence length="222" mass="24516">MPFKNLLFILAGILLTSCMTTTTQAPDPRYAGVEPSIVEVNGMRWAVFEKQGSDRVLARRAGLQGEQFSTTRTHSGSVENRLKIALRKHFTSTGRSCDVGSGTLITETTYEFRYTCKASPKPVRYCVTETECRTFASQGFAVDRSFVGPVAGVSFGGYLADVAEDSESGRVLVRVKNDPRNASSGNRYPEIARQYFANGKRKCSVSRLEIVTEDTQIFSYSC</sequence>
<dbReference type="PROSITE" id="PS51257">
    <property type="entry name" value="PROKAR_LIPOPROTEIN"/>
    <property type="match status" value="1"/>
</dbReference>
<feature type="signal peptide" evidence="1">
    <location>
        <begin position="1"/>
        <end position="25"/>
    </location>
</feature>
<accession>A0A4R1N1S6</accession>
<keyword evidence="3" id="KW-1185">Reference proteome</keyword>
<name>A0A4R1N1S6_9RHOB</name>
<dbReference type="EMBL" id="SMGR01000004">
    <property type="protein sequence ID" value="TCK99916.1"/>
    <property type="molecule type" value="Genomic_DNA"/>
</dbReference>
<evidence type="ECO:0000313" key="2">
    <source>
        <dbReference type="EMBL" id="TCK99916.1"/>
    </source>
</evidence>
<feature type="chain" id="PRO_5020613271" description="Lipoprotein" evidence="1">
    <location>
        <begin position="26"/>
        <end position="222"/>
    </location>
</feature>
<dbReference type="AlphaFoldDB" id="A0A4R1N1S6"/>